<dbReference type="KEGG" id="ggr:HKW67_01420"/>
<protein>
    <submittedName>
        <fullName evidence="2">DUF4876 domain-containing protein</fullName>
    </submittedName>
</protein>
<keyword evidence="1" id="KW-0732">Signal</keyword>
<sequence>MMRCMRDALTNAAICLAFGVTACGGGTVVDTGTGPGATPTDTTRQPTVQRASIAARVTIDPADAAIAQQAGITVGGLTAKLTRSAAGFTPVTAVTAADGTVRFDNLFEGRYQLSIERTLSSTELQRLTPGDREASLFAGGVDAVLSPPGNASVEVPLVSARRGSLIISELWPFQAPASASFGYGFGTYIEVYNNSDTTVYLDGVTIANTPLALHGGWPEYPCAQNNLAARMDSVYLRLSNLGNEFPGTGRDFPLPPGEGRVVAMDAIDHNAAAPGMEQLDLSRADFENIGSDADTDNPFAVNMVRRTSSLGPFGRGTLYNTSNIAYVLLRAGASAVIDTVVITQTYGTPPAVGSPMKVPRVPREYVLDLASFNSDPTTPGYANVSGITCSPFMAASFDRAPAPLFNTSKSVAISRRSLGRTAAGKEILQRTRTSVRDFEQGPPLLRTLRK</sequence>
<dbReference type="PROSITE" id="PS51257">
    <property type="entry name" value="PROKAR_LIPOPROTEIN"/>
    <property type="match status" value="1"/>
</dbReference>
<dbReference type="SUPFAM" id="SSF117074">
    <property type="entry name" value="Hypothetical protein PA1324"/>
    <property type="match status" value="1"/>
</dbReference>
<accession>A0A6M4II28</accession>
<gene>
    <name evidence="2" type="ORF">HKW67_01420</name>
</gene>
<dbReference type="Pfam" id="PF16215">
    <property type="entry name" value="DUF4876"/>
    <property type="match status" value="1"/>
</dbReference>
<evidence type="ECO:0000313" key="3">
    <source>
        <dbReference type="Proteomes" id="UP000500938"/>
    </source>
</evidence>
<organism evidence="2 3">
    <name type="scientific">Gemmatimonas groenlandica</name>
    <dbReference type="NCBI Taxonomy" id="2732249"/>
    <lineage>
        <taxon>Bacteria</taxon>
        <taxon>Pseudomonadati</taxon>
        <taxon>Gemmatimonadota</taxon>
        <taxon>Gemmatimonadia</taxon>
        <taxon>Gemmatimonadales</taxon>
        <taxon>Gemmatimonadaceae</taxon>
        <taxon>Gemmatimonas</taxon>
    </lineage>
</organism>
<dbReference type="InterPro" id="IPR032627">
    <property type="entry name" value="DUF4876"/>
</dbReference>
<dbReference type="Proteomes" id="UP000500938">
    <property type="component" value="Chromosome"/>
</dbReference>
<dbReference type="EMBL" id="CP053085">
    <property type="protein sequence ID" value="QJR34270.1"/>
    <property type="molecule type" value="Genomic_DNA"/>
</dbReference>
<dbReference type="RefSeq" id="WP_171223696.1">
    <property type="nucleotide sequence ID" value="NZ_CP053085.1"/>
</dbReference>
<dbReference type="AlphaFoldDB" id="A0A6M4II28"/>
<feature type="chain" id="PRO_5026984039" evidence="1">
    <location>
        <begin position="23"/>
        <end position="450"/>
    </location>
</feature>
<evidence type="ECO:0000313" key="2">
    <source>
        <dbReference type="EMBL" id="QJR34270.1"/>
    </source>
</evidence>
<keyword evidence="3" id="KW-1185">Reference proteome</keyword>
<evidence type="ECO:0000256" key="1">
    <source>
        <dbReference type="SAM" id="SignalP"/>
    </source>
</evidence>
<proteinExistence type="predicted"/>
<reference evidence="2 3" key="1">
    <citation type="submission" date="2020-05" db="EMBL/GenBank/DDBJ databases">
        <title>Complete genome sequence of Gemmatimonas greenlandica TET16.</title>
        <authorList>
            <person name="Zeng Y."/>
        </authorList>
    </citation>
    <scope>NUCLEOTIDE SEQUENCE [LARGE SCALE GENOMIC DNA]</scope>
    <source>
        <strain evidence="2 3">TET16</strain>
    </source>
</reference>
<feature type="signal peptide" evidence="1">
    <location>
        <begin position="1"/>
        <end position="22"/>
    </location>
</feature>
<name>A0A6M4II28_9BACT</name>